<keyword evidence="3" id="KW-0446">Lipid-binding</keyword>
<organism evidence="5 6">
    <name type="scientific">Ornithinimicrobium kibberense</name>
    <dbReference type="NCBI Taxonomy" id="282060"/>
    <lineage>
        <taxon>Bacteria</taxon>
        <taxon>Bacillati</taxon>
        <taxon>Actinomycetota</taxon>
        <taxon>Actinomycetes</taxon>
        <taxon>Micrococcales</taxon>
        <taxon>Ornithinimicrobiaceae</taxon>
        <taxon>Ornithinimicrobium</taxon>
    </lineage>
</organism>
<evidence type="ECO:0000313" key="6">
    <source>
        <dbReference type="Proteomes" id="UP001589613"/>
    </source>
</evidence>
<reference evidence="5 6" key="1">
    <citation type="submission" date="2024-09" db="EMBL/GenBank/DDBJ databases">
        <authorList>
            <person name="Sun Q."/>
            <person name="Mori K."/>
        </authorList>
    </citation>
    <scope>NUCLEOTIDE SEQUENCE [LARGE SCALE GENOMIC DNA]</scope>
    <source>
        <strain evidence="5 6">JCM 12763</strain>
    </source>
</reference>
<comment type="caution">
    <text evidence="5">The sequence shown here is derived from an EMBL/GenBank/DDBJ whole genome shotgun (WGS) entry which is preliminary data.</text>
</comment>
<evidence type="ECO:0000313" key="5">
    <source>
        <dbReference type="EMBL" id="MFB9733528.1"/>
    </source>
</evidence>
<evidence type="ECO:0000256" key="2">
    <source>
        <dbReference type="ARBA" id="ARBA00023034"/>
    </source>
</evidence>
<dbReference type="InterPro" id="IPR038261">
    <property type="entry name" value="GPP34-like_sf"/>
</dbReference>
<evidence type="ECO:0000256" key="1">
    <source>
        <dbReference type="ARBA" id="ARBA00004255"/>
    </source>
</evidence>
<keyword evidence="4" id="KW-0472">Membrane</keyword>
<evidence type="ECO:0000256" key="3">
    <source>
        <dbReference type="ARBA" id="ARBA00023121"/>
    </source>
</evidence>
<dbReference type="Proteomes" id="UP001589613">
    <property type="component" value="Unassembled WGS sequence"/>
</dbReference>
<gene>
    <name evidence="5" type="ORF">ACFFN0_15885</name>
</gene>
<proteinExistence type="predicted"/>
<keyword evidence="2" id="KW-0333">Golgi apparatus</keyword>
<evidence type="ECO:0000256" key="4">
    <source>
        <dbReference type="ARBA" id="ARBA00023136"/>
    </source>
</evidence>
<accession>A0ABV5V780</accession>
<comment type="subcellular location">
    <subcellularLocation>
        <location evidence="1">Golgi apparatus membrane</location>
        <topology evidence="1">Peripheral membrane protein</topology>
        <orientation evidence="1">Cytoplasmic side</orientation>
    </subcellularLocation>
</comment>
<sequence>MLAEDLLLLAAAVRRPRPALVAAAVAGAVLAELATLERVQVTAGRTVALLDARPTGETVLDETIERLQRMGPRHLDEVCRVMGRVVVVQVEQALVAKGAIALDESGLFGVTLAKDYVVTDRDRLRALQVMLADVLTGETDADARAGSLLALLGAADWLGHVMPPVLATRGVKMDLSAAARRISHNRWVDEPLVRLVSNEQGGAAAAAMGAV</sequence>
<dbReference type="Gene3D" id="1.10.3630.10">
    <property type="entry name" value="yeast vps74-n-term truncation variant domain like"/>
    <property type="match status" value="1"/>
</dbReference>
<protein>
    <submittedName>
        <fullName evidence="5">GPP34 family phosphoprotein</fullName>
    </submittedName>
</protein>
<dbReference type="RefSeq" id="WP_377466778.1">
    <property type="nucleotide sequence ID" value="NZ_JBHMAX010000054.1"/>
</dbReference>
<keyword evidence="6" id="KW-1185">Reference proteome</keyword>
<dbReference type="EMBL" id="JBHMAX010000054">
    <property type="protein sequence ID" value="MFB9733528.1"/>
    <property type="molecule type" value="Genomic_DNA"/>
</dbReference>
<dbReference type="Pfam" id="PF05719">
    <property type="entry name" value="GPP34"/>
    <property type="match status" value="1"/>
</dbReference>
<name>A0ABV5V780_9MICO</name>
<dbReference type="InterPro" id="IPR008628">
    <property type="entry name" value="GPP34-like"/>
</dbReference>